<sequence length="287" mass="30654">MLALAAGTFAWPAVLSAAPLPRIAAVDWAMLETALAIGAVPVAATELIQFREIAIEPEVPENVIDLGLRGAPNMELLRIIAPDLILSSSFYEYRRAVFERIAPVFAPTIYQPGTPPFAPARDAMLTLGTRLGLERAAEAYVAATEEDIAALRQRVRNRSHRPVFLISIGDARHFRAFGGDSMFGDVLSRIGLSNAWEGTTSYSATAPVGIETLANVPEADIVVIGPVPPEARAILPASPIWNALPAVSDGRMAMLDPIDHFGGLPAARRFTRLLGNAGPFLQANTNG</sequence>
<evidence type="ECO:0000256" key="1">
    <source>
        <dbReference type="ARBA" id="ARBA00004196"/>
    </source>
</evidence>
<organism evidence="8 9">
    <name type="scientific">Phyllobacterium phragmitis</name>
    <dbReference type="NCBI Taxonomy" id="2670329"/>
    <lineage>
        <taxon>Bacteria</taxon>
        <taxon>Pseudomonadati</taxon>
        <taxon>Pseudomonadota</taxon>
        <taxon>Alphaproteobacteria</taxon>
        <taxon>Hyphomicrobiales</taxon>
        <taxon>Phyllobacteriaceae</taxon>
        <taxon>Phyllobacterium</taxon>
    </lineage>
</organism>
<keyword evidence="9" id="KW-1185">Reference proteome</keyword>
<dbReference type="InterPro" id="IPR051313">
    <property type="entry name" value="Bact_iron-sidero_bind"/>
</dbReference>
<comment type="subcellular location">
    <subcellularLocation>
        <location evidence="1">Cell envelope</location>
    </subcellularLocation>
</comment>
<keyword evidence="4" id="KW-0406">Ion transport</keyword>
<evidence type="ECO:0000256" key="2">
    <source>
        <dbReference type="ARBA" id="ARBA00008814"/>
    </source>
</evidence>
<protein>
    <submittedName>
        <fullName evidence="8">Iron-siderophore ABC transporter substrate-binding protein</fullName>
    </submittedName>
</protein>
<evidence type="ECO:0000256" key="5">
    <source>
        <dbReference type="ARBA" id="ARBA00022729"/>
    </source>
</evidence>
<keyword evidence="4" id="KW-0410">Iron transport</keyword>
<proteinExistence type="inferred from homology"/>
<evidence type="ECO:0000256" key="4">
    <source>
        <dbReference type="ARBA" id="ARBA00022496"/>
    </source>
</evidence>
<feature type="signal peptide" evidence="6">
    <location>
        <begin position="1"/>
        <end position="17"/>
    </location>
</feature>
<evidence type="ECO:0000313" key="9">
    <source>
        <dbReference type="Proteomes" id="UP001628091"/>
    </source>
</evidence>
<feature type="domain" description="Fe/B12 periplasmic-binding" evidence="7">
    <location>
        <begin position="22"/>
        <end position="285"/>
    </location>
</feature>
<dbReference type="Proteomes" id="UP001628091">
    <property type="component" value="Unassembled WGS sequence"/>
</dbReference>
<gene>
    <name evidence="8" type="ORF">PPNSA23_33620</name>
</gene>
<comment type="similarity">
    <text evidence="2">Belongs to the bacterial solute-binding protein 8 family.</text>
</comment>
<evidence type="ECO:0000256" key="3">
    <source>
        <dbReference type="ARBA" id="ARBA00022448"/>
    </source>
</evidence>
<comment type="caution">
    <text evidence="8">The sequence shown here is derived from an EMBL/GenBank/DDBJ whole genome shotgun (WGS) entry which is preliminary data.</text>
</comment>
<dbReference type="PRINTS" id="PR01715">
    <property type="entry name" value="FERRIBNDNGPP"/>
</dbReference>
<keyword evidence="4" id="KW-0408">Iron</keyword>
<accession>A0ABQ0H3B5</accession>
<dbReference type="PANTHER" id="PTHR30532">
    <property type="entry name" value="IRON III DICITRATE-BINDING PERIPLASMIC PROTEIN"/>
    <property type="match status" value="1"/>
</dbReference>
<dbReference type="SUPFAM" id="SSF53807">
    <property type="entry name" value="Helical backbone' metal receptor"/>
    <property type="match status" value="1"/>
</dbReference>
<name>A0ABQ0H3B5_9HYPH</name>
<dbReference type="PROSITE" id="PS50983">
    <property type="entry name" value="FE_B12_PBP"/>
    <property type="match status" value="1"/>
</dbReference>
<keyword evidence="3" id="KW-0813">Transport</keyword>
<reference evidence="8 9" key="1">
    <citation type="submission" date="2024-10" db="EMBL/GenBank/DDBJ databases">
        <title>Isolation, draft genome sequencing and identification of Phyllobacterium sp. NSA23, isolated from leaf soil.</title>
        <authorList>
            <person name="Akita H."/>
        </authorList>
    </citation>
    <scope>NUCLEOTIDE SEQUENCE [LARGE SCALE GENOMIC DNA]</scope>
    <source>
        <strain evidence="8 9">NSA23</strain>
    </source>
</reference>
<dbReference type="EMBL" id="BAAFZP010000001">
    <property type="protein sequence ID" value="GAB1583419.1"/>
    <property type="molecule type" value="Genomic_DNA"/>
</dbReference>
<evidence type="ECO:0000259" key="7">
    <source>
        <dbReference type="PROSITE" id="PS50983"/>
    </source>
</evidence>
<feature type="chain" id="PRO_5046650185" evidence="6">
    <location>
        <begin position="18"/>
        <end position="287"/>
    </location>
</feature>
<dbReference type="Gene3D" id="3.40.50.1980">
    <property type="entry name" value="Nitrogenase molybdenum iron protein domain"/>
    <property type="match status" value="2"/>
</dbReference>
<dbReference type="PANTHER" id="PTHR30532:SF1">
    <property type="entry name" value="IRON(3+)-HYDROXAMATE-BINDING PROTEIN FHUD"/>
    <property type="match status" value="1"/>
</dbReference>
<keyword evidence="5 6" id="KW-0732">Signal</keyword>
<dbReference type="Pfam" id="PF01497">
    <property type="entry name" value="Peripla_BP_2"/>
    <property type="match status" value="1"/>
</dbReference>
<dbReference type="CDD" id="cd01146">
    <property type="entry name" value="FhuD"/>
    <property type="match status" value="1"/>
</dbReference>
<evidence type="ECO:0000313" key="8">
    <source>
        <dbReference type="EMBL" id="GAB1583419.1"/>
    </source>
</evidence>
<evidence type="ECO:0000256" key="6">
    <source>
        <dbReference type="SAM" id="SignalP"/>
    </source>
</evidence>
<dbReference type="InterPro" id="IPR002491">
    <property type="entry name" value="ABC_transptr_periplasmic_BD"/>
</dbReference>